<dbReference type="Proteomes" id="UP001500784">
    <property type="component" value="Unassembled WGS sequence"/>
</dbReference>
<dbReference type="InterPro" id="IPR009732">
    <property type="entry name" value="DUF1304"/>
</dbReference>
<keyword evidence="3" id="KW-1185">Reference proteome</keyword>
<keyword evidence="1" id="KW-0472">Membrane</keyword>
<dbReference type="PANTHER" id="PTHR38446:SF1">
    <property type="entry name" value="BLL0914 PROTEIN"/>
    <property type="match status" value="1"/>
</dbReference>
<organism evidence="2 3">
    <name type="scientific">Arthrobacter gandavensis</name>
    <dbReference type="NCBI Taxonomy" id="169960"/>
    <lineage>
        <taxon>Bacteria</taxon>
        <taxon>Bacillati</taxon>
        <taxon>Actinomycetota</taxon>
        <taxon>Actinomycetes</taxon>
        <taxon>Micrococcales</taxon>
        <taxon>Micrococcaceae</taxon>
        <taxon>Arthrobacter</taxon>
    </lineage>
</organism>
<dbReference type="Pfam" id="PF06993">
    <property type="entry name" value="DUF1304"/>
    <property type="match status" value="1"/>
</dbReference>
<evidence type="ECO:0000313" key="3">
    <source>
        <dbReference type="Proteomes" id="UP001500784"/>
    </source>
</evidence>
<reference evidence="2 3" key="1">
    <citation type="journal article" date="2019" name="Int. J. Syst. Evol. Microbiol.">
        <title>The Global Catalogue of Microorganisms (GCM) 10K type strain sequencing project: providing services to taxonomists for standard genome sequencing and annotation.</title>
        <authorList>
            <consortium name="The Broad Institute Genomics Platform"/>
            <consortium name="The Broad Institute Genome Sequencing Center for Infectious Disease"/>
            <person name="Wu L."/>
            <person name="Ma J."/>
        </authorList>
    </citation>
    <scope>NUCLEOTIDE SEQUENCE [LARGE SCALE GENOMIC DNA]</scope>
    <source>
        <strain evidence="2 3">JCM 13316</strain>
    </source>
</reference>
<feature type="transmembrane region" description="Helical" evidence="1">
    <location>
        <begin position="106"/>
        <end position="125"/>
    </location>
</feature>
<protein>
    <submittedName>
        <fullName evidence="2">DUF1304 domain-containing protein</fullName>
    </submittedName>
</protein>
<keyword evidence="1" id="KW-1133">Transmembrane helix</keyword>
<proteinExistence type="predicted"/>
<evidence type="ECO:0000256" key="1">
    <source>
        <dbReference type="SAM" id="Phobius"/>
    </source>
</evidence>
<gene>
    <name evidence="2" type="ORF">GCM10009688_09210</name>
</gene>
<name>A0ABN2P113_9MICC</name>
<dbReference type="RefSeq" id="WP_170287695.1">
    <property type="nucleotide sequence ID" value="NZ_BAAALV010000002.1"/>
</dbReference>
<comment type="caution">
    <text evidence="2">The sequence shown here is derived from an EMBL/GenBank/DDBJ whole genome shotgun (WGS) entry which is preliminary data.</text>
</comment>
<keyword evidence="1" id="KW-0812">Transmembrane</keyword>
<accession>A0ABN2P113</accession>
<feature type="transmembrane region" description="Helical" evidence="1">
    <location>
        <begin position="56"/>
        <end position="74"/>
    </location>
</feature>
<dbReference type="PANTHER" id="PTHR38446">
    <property type="entry name" value="BLL0914 PROTEIN"/>
    <property type="match status" value="1"/>
</dbReference>
<evidence type="ECO:0000313" key="2">
    <source>
        <dbReference type="EMBL" id="GAA1907374.1"/>
    </source>
</evidence>
<feature type="transmembrane region" description="Helical" evidence="1">
    <location>
        <begin position="81"/>
        <end position="100"/>
    </location>
</feature>
<dbReference type="EMBL" id="BAAALV010000002">
    <property type="protein sequence ID" value="GAA1907374.1"/>
    <property type="molecule type" value="Genomic_DNA"/>
</dbReference>
<sequence length="127" mass="13417">MLVAAAIFTLVSAAVHFYFFVLESLRWNVPETMGVYGITSSDDAQTTQPLAYTQGFYNLFLGVGAVLGVLLVGVGNPVAGMTLISFSTACMVLASVVLLASRWPLARIAMIRGIPALFALVLALMGS</sequence>